<evidence type="ECO:0000256" key="4">
    <source>
        <dbReference type="ARBA" id="ARBA00023136"/>
    </source>
</evidence>
<dbReference type="InterPro" id="IPR001775">
    <property type="entry name" value="GspD/PilQ"/>
</dbReference>
<comment type="similarity">
    <text evidence="7">Belongs to the bacterial secretin family.</text>
</comment>
<reference evidence="12" key="1">
    <citation type="submission" date="2017-04" db="EMBL/GenBank/DDBJ databases">
        <authorList>
            <person name="Varghese N."/>
            <person name="Submissions S."/>
        </authorList>
    </citation>
    <scope>NUCLEOTIDE SEQUENCE [LARGE SCALE GENOMIC DNA]</scope>
    <source>
        <strain evidence="12">DSM 22618</strain>
    </source>
</reference>
<keyword evidence="6" id="KW-0802">TPR repeat</keyword>
<dbReference type="InterPro" id="IPR004846">
    <property type="entry name" value="T2SS/T3SS_dom"/>
</dbReference>
<dbReference type="PANTHER" id="PTHR30332:SF17">
    <property type="entry name" value="TYPE IV PILIATION SYSTEM PROTEIN DR_0774-RELATED"/>
    <property type="match status" value="1"/>
</dbReference>
<dbReference type="PRINTS" id="PR01032">
    <property type="entry name" value="PHAGEIV"/>
</dbReference>
<dbReference type="InterPro" id="IPR038591">
    <property type="entry name" value="NolW-like_sf"/>
</dbReference>
<evidence type="ECO:0000313" key="11">
    <source>
        <dbReference type="EMBL" id="SMF30837.1"/>
    </source>
</evidence>
<dbReference type="InterPro" id="IPR005644">
    <property type="entry name" value="NolW-like"/>
</dbReference>
<name>A0A1Y6C2Y6_9NEIS</name>
<feature type="compositionally biased region" description="Low complexity" evidence="9">
    <location>
        <begin position="633"/>
        <end position="662"/>
    </location>
</feature>
<organism evidence="11 12">
    <name type="scientific">Pseudogulbenkiania subflava DSM 22618</name>
    <dbReference type="NCBI Taxonomy" id="1123014"/>
    <lineage>
        <taxon>Bacteria</taxon>
        <taxon>Pseudomonadati</taxon>
        <taxon>Pseudomonadota</taxon>
        <taxon>Betaproteobacteria</taxon>
        <taxon>Neisseriales</taxon>
        <taxon>Chromobacteriaceae</taxon>
        <taxon>Pseudogulbenkiania</taxon>
    </lineage>
</organism>
<evidence type="ECO:0000256" key="9">
    <source>
        <dbReference type="SAM" id="MobiDB-lite"/>
    </source>
</evidence>
<keyword evidence="3" id="KW-0732">Signal</keyword>
<keyword evidence="2 8" id="KW-0813">Transport</keyword>
<dbReference type="Gene3D" id="3.55.50.30">
    <property type="match status" value="1"/>
</dbReference>
<evidence type="ECO:0000256" key="1">
    <source>
        <dbReference type="ARBA" id="ARBA00004370"/>
    </source>
</evidence>
<dbReference type="Pfam" id="PF07660">
    <property type="entry name" value="STN"/>
    <property type="match status" value="1"/>
</dbReference>
<evidence type="ECO:0000313" key="12">
    <source>
        <dbReference type="Proteomes" id="UP000192920"/>
    </source>
</evidence>
<dbReference type="GO" id="GO:0015627">
    <property type="term" value="C:type II protein secretion system complex"/>
    <property type="evidence" value="ECO:0007669"/>
    <property type="project" value="TreeGrafter"/>
</dbReference>
<feature type="domain" description="Secretin/TonB short N-terminal" evidence="10">
    <location>
        <begin position="197"/>
        <end position="248"/>
    </location>
</feature>
<evidence type="ECO:0000256" key="2">
    <source>
        <dbReference type="ARBA" id="ARBA00022448"/>
    </source>
</evidence>
<evidence type="ECO:0000256" key="8">
    <source>
        <dbReference type="RuleBase" id="RU004004"/>
    </source>
</evidence>
<keyword evidence="4" id="KW-0472">Membrane</keyword>
<protein>
    <submittedName>
        <fullName evidence="11">General secretion pathway protein D</fullName>
    </submittedName>
</protein>
<proteinExistence type="inferred from homology"/>
<dbReference type="InterPro" id="IPR011662">
    <property type="entry name" value="Secretin/TonB_short_N"/>
</dbReference>
<evidence type="ECO:0000256" key="6">
    <source>
        <dbReference type="PROSITE-ProRule" id="PRU00339"/>
    </source>
</evidence>
<sequence>MLVALSVLAGCASNKSFVEGKRMLAEGKVEEGFAQLEQAVKESPTNAEYKAYLFSQRERTVNQWLAQAVTAQLNGNFDEAEAGYRRILKIDPYNQRANAGLDSLAMDRRHSKLLDDARALQQKGAVDQAMALVGQVLADNPRHREARILQRKLNEAKPHDALASPQLKSALSRPITLEFRDAALKAVFEVISRTSGINFVFDKDVRPDLKATIFVRNSTIEDAIQLLLVTNQLDRRVLNDNTIMVYPNNPAKQKDYQELVIKNFYLANAEAKDTANLIRALLKTRDVFVDDKRNLVVMRDTPEAVKVAERLIASQDLAEPEAILDVEVVEVNRARLQSLGIDWPSQVGYGLLTGGTSTQTGTVTNPTTGAVTPVVTPGVAATVASGVINLRNNPLGLTTFIANPALVLHLQAQDTDANVLANPRIRVKNHEKAKIHIGDKVPVFTSTAVVNAGIAQSVSYLDVGVKLEVKPSIGLDDDVTIDVGLEVSSIVKQVDFGTSTAYQIGSRAADTTLRLRDGETQVLAGLIQDEDRRSITKIPGLGDLPVVGRLFSSNNDTRSKSEIVLLITPHIVHNLDLPDRQISEFRAGTESSIGGMGAVVGGVSAQSASAPVAPAAPAAPAEAPAAPAPAAPSAPTMVPVPGIVPYQSAPPSQPAAPAAPAK</sequence>
<dbReference type="EMBL" id="FXAG01000013">
    <property type="protein sequence ID" value="SMF30837.1"/>
    <property type="molecule type" value="Genomic_DNA"/>
</dbReference>
<keyword evidence="5" id="KW-0998">Cell outer membrane</keyword>
<dbReference type="Proteomes" id="UP000192920">
    <property type="component" value="Unassembled WGS sequence"/>
</dbReference>
<dbReference type="PANTHER" id="PTHR30332">
    <property type="entry name" value="PROBABLE GENERAL SECRETION PATHWAY PROTEIN D"/>
    <property type="match status" value="1"/>
</dbReference>
<dbReference type="InterPro" id="IPR011990">
    <property type="entry name" value="TPR-like_helical_dom_sf"/>
</dbReference>
<dbReference type="Gene3D" id="3.30.1370.120">
    <property type="match status" value="1"/>
</dbReference>
<comment type="subcellular location">
    <subcellularLocation>
        <location evidence="8">Cell outer membrane</location>
    </subcellularLocation>
    <subcellularLocation>
        <location evidence="1">Membrane</location>
    </subcellularLocation>
</comment>
<evidence type="ECO:0000256" key="7">
    <source>
        <dbReference type="RuleBase" id="RU004003"/>
    </source>
</evidence>
<dbReference type="GO" id="GO:0009306">
    <property type="term" value="P:protein secretion"/>
    <property type="evidence" value="ECO:0007669"/>
    <property type="project" value="InterPro"/>
</dbReference>
<dbReference type="SMART" id="SM00965">
    <property type="entry name" value="STN"/>
    <property type="match status" value="1"/>
</dbReference>
<dbReference type="GO" id="GO:0009279">
    <property type="term" value="C:cell outer membrane"/>
    <property type="evidence" value="ECO:0007669"/>
    <property type="project" value="UniProtKB-SubCell"/>
</dbReference>
<dbReference type="InterPro" id="IPR050810">
    <property type="entry name" value="Bact_Secretion_Sys_Channel"/>
</dbReference>
<dbReference type="SUPFAM" id="SSF48452">
    <property type="entry name" value="TPR-like"/>
    <property type="match status" value="1"/>
</dbReference>
<dbReference type="PRINTS" id="PR00811">
    <property type="entry name" value="BCTERIALGSPD"/>
</dbReference>
<evidence type="ECO:0000256" key="5">
    <source>
        <dbReference type="ARBA" id="ARBA00023237"/>
    </source>
</evidence>
<dbReference type="PROSITE" id="PS50005">
    <property type="entry name" value="TPR"/>
    <property type="match status" value="1"/>
</dbReference>
<accession>A0A1Y6C2Y6</accession>
<feature type="region of interest" description="Disordered" evidence="9">
    <location>
        <begin position="617"/>
        <end position="662"/>
    </location>
</feature>
<feature type="repeat" description="TPR" evidence="6">
    <location>
        <begin position="61"/>
        <end position="94"/>
    </location>
</feature>
<evidence type="ECO:0000259" key="10">
    <source>
        <dbReference type="SMART" id="SM00965"/>
    </source>
</evidence>
<gene>
    <name evidence="11" type="ORF">SAMN02745746_02461</name>
</gene>
<dbReference type="STRING" id="1123014.SAMN02745746_02461"/>
<dbReference type="Pfam" id="PF03958">
    <property type="entry name" value="Secretin_N"/>
    <property type="match status" value="1"/>
</dbReference>
<dbReference type="AlphaFoldDB" id="A0A1Y6C2Y6"/>
<evidence type="ECO:0000256" key="3">
    <source>
        <dbReference type="ARBA" id="ARBA00022729"/>
    </source>
</evidence>
<dbReference type="Gene3D" id="1.25.40.10">
    <property type="entry name" value="Tetratricopeptide repeat domain"/>
    <property type="match status" value="1"/>
</dbReference>
<dbReference type="InterPro" id="IPR019734">
    <property type="entry name" value="TPR_rpt"/>
</dbReference>
<dbReference type="Pfam" id="PF00263">
    <property type="entry name" value="Secretin"/>
    <property type="match status" value="1"/>
</dbReference>
<keyword evidence="12" id="KW-1185">Reference proteome</keyword>